<proteinExistence type="predicted"/>
<keyword evidence="1" id="KW-0812">Transmembrane</keyword>
<keyword evidence="1" id="KW-1133">Transmembrane helix</keyword>
<gene>
    <name evidence="2" type="ORF">WAE58_16150</name>
</gene>
<keyword evidence="1" id="KW-0472">Membrane</keyword>
<name>A0ABU8NR80_9SPHI</name>
<organism evidence="2 3">
    <name type="scientific">Pedobacter panaciterrae</name>
    <dbReference type="NCBI Taxonomy" id="363849"/>
    <lineage>
        <taxon>Bacteria</taxon>
        <taxon>Pseudomonadati</taxon>
        <taxon>Bacteroidota</taxon>
        <taxon>Sphingobacteriia</taxon>
        <taxon>Sphingobacteriales</taxon>
        <taxon>Sphingobacteriaceae</taxon>
        <taxon>Pedobacter</taxon>
    </lineage>
</organism>
<evidence type="ECO:0000313" key="3">
    <source>
        <dbReference type="Proteomes" id="UP001378956"/>
    </source>
</evidence>
<reference evidence="2 3" key="1">
    <citation type="submission" date="2024-03" db="EMBL/GenBank/DDBJ databases">
        <title>Sequence of Lycoming College Course Isolates.</title>
        <authorList>
            <person name="Plotts O."/>
            <person name="Newman J."/>
        </authorList>
    </citation>
    <scope>NUCLEOTIDE SEQUENCE [LARGE SCALE GENOMIC DNA]</scope>
    <source>
        <strain evidence="2 3">CJB-3</strain>
    </source>
</reference>
<protein>
    <submittedName>
        <fullName evidence="2">Uncharacterized protein</fullName>
    </submittedName>
</protein>
<comment type="caution">
    <text evidence="2">The sequence shown here is derived from an EMBL/GenBank/DDBJ whole genome shotgun (WGS) entry which is preliminary data.</text>
</comment>
<feature type="transmembrane region" description="Helical" evidence="1">
    <location>
        <begin position="72"/>
        <end position="89"/>
    </location>
</feature>
<sequence>MKNKSLSVKRYKLPHIKGIYICFVSDWDLLRRKGAFCPTIRDKLYTDKINQYLCGLSILTMTEQENNNSFDWVYYILGMFFGILTAFIISGSFGYAILGGIVGFIFGAIFLNGIVKGREY</sequence>
<dbReference type="EMBL" id="JBBEUB010000005">
    <property type="protein sequence ID" value="MEJ2903977.1"/>
    <property type="molecule type" value="Genomic_DNA"/>
</dbReference>
<feature type="transmembrane region" description="Helical" evidence="1">
    <location>
        <begin position="95"/>
        <end position="115"/>
    </location>
</feature>
<keyword evidence="3" id="KW-1185">Reference proteome</keyword>
<accession>A0ABU8NR80</accession>
<dbReference type="RefSeq" id="WP_246269685.1">
    <property type="nucleotide sequence ID" value="NZ_CBFGNQ010000039.1"/>
</dbReference>
<evidence type="ECO:0000313" key="2">
    <source>
        <dbReference type="EMBL" id="MEJ2903977.1"/>
    </source>
</evidence>
<dbReference type="Proteomes" id="UP001378956">
    <property type="component" value="Unassembled WGS sequence"/>
</dbReference>
<evidence type="ECO:0000256" key="1">
    <source>
        <dbReference type="SAM" id="Phobius"/>
    </source>
</evidence>